<feature type="compositionally biased region" description="Basic residues" evidence="1">
    <location>
        <begin position="11"/>
        <end position="34"/>
    </location>
</feature>
<accession>A0A6J4HVM2</accession>
<feature type="compositionally biased region" description="Basic and acidic residues" evidence="1">
    <location>
        <begin position="1"/>
        <end position="10"/>
    </location>
</feature>
<dbReference type="EMBL" id="CADCTI010000106">
    <property type="protein sequence ID" value="CAA9234097.1"/>
    <property type="molecule type" value="Genomic_DNA"/>
</dbReference>
<feature type="compositionally biased region" description="Basic and acidic residues" evidence="1">
    <location>
        <begin position="118"/>
        <end position="135"/>
    </location>
</feature>
<feature type="non-terminal residue" evidence="2">
    <location>
        <position position="1"/>
    </location>
</feature>
<feature type="compositionally biased region" description="Basic residues" evidence="1">
    <location>
        <begin position="168"/>
        <end position="188"/>
    </location>
</feature>
<proteinExistence type="predicted"/>
<protein>
    <submittedName>
        <fullName evidence="2">3-isopropylmalate dehydratase large subunit</fullName>
        <ecNumber evidence="2">4.2.1.33</ecNumber>
    </submittedName>
</protein>
<name>A0A6J4HVM2_9ACTN</name>
<feature type="compositionally biased region" description="Basic and acidic residues" evidence="1">
    <location>
        <begin position="208"/>
        <end position="226"/>
    </location>
</feature>
<feature type="compositionally biased region" description="Basic residues" evidence="1">
    <location>
        <begin position="136"/>
        <end position="152"/>
    </location>
</feature>
<organism evidence="2">
    <name type="scientific">uncultured Blastococcus sp</name>
    <dbReference type="NCBI Taxonomy" id="217144"/>
    <lineage>
        <taxon>Bacteria</taxon>
        <taxon>Bacillati</taxon>
        <taxon>Actinomycetota</taxon>
        <taxon>Actinomycetes</taxon>
        <taxon>Geodermatophilales</taxon>
        <taxon>Geodermatophilaceae</taxon>
        <taxon>Blastococcus</taxon>
        <taxon>environmental samples</taxon>
    </lineage>
</organism>
<gene>
    <name evidence="2" type="ORF">AVDCRST_MAG57-1175</name>
</gene>
<dbReference type="EC" id="4.2.1.33" evidence="2"/>
<sequence>AQDPGREGLRRPRGAQRRGGARPPLHRPAPRARGHQPPGVRRPARRRPHGAPSRPHDGHRGPQRPDAGHPGPHRRPGQPGAGRGAAPEHRRVRHPAGPHGRPRPGHRARHRPAARADPAGHDDRLRRQPHLDPRRLRCAGLRHRHQRGRARAGHPDAAAVQAQADGGHRRRRAAPGRLRQGRHPRRHRPDRDRRRPGLRHRVPRQRHREALDGGPHDHLQHVDRGRRQGRAHRPRPDHLRLPRGPPARP</sequence>
<feature type="region of interest" description="Disordered" evidence="1">
    <location>
        <begin position="1"/>
        <end position="249"/>
    </location>
</feature>
<feature type="non-terminal residue" evidence="2">
    <location>
        <position position="249"/>
    </location>
</feature>
<dbReference type="AlphaFoldDB" id="A0A6J4HVM2"/>
<dbReference type="GO" id="GO:0003861">
    <property type="term" value="F:3-isopropylmalate dehydratase activity"/>
    <property type="evidence" value="ECO:0007669"/>
    <property type="project" value="UniProtKB-EC"/>
</dbReference>
<feature type="compositionally biased region" description="Basic residues" evidence="1">
    <location>
        <begin position="196"/>
        <end position="207"/>
    </location>
</feature>
<feature type="compositionally biased region" description="Low complexity" evidence="1">
    <location>
        <begin position="155"/>
        <end position="165"/>
    </location>
</feature>
<keyword evidence="2" id="KW-0456">Lyase</keyword>
<feature type="compositionally biased region" description="Basic residues" evidence="1">
    <location>
        <begin position="90"/>
        <end position="113"/>
    </location>
</feature>
<evidence type="ECO:0000256" key="1">
    <source>
        <dbReference type="SAM" id="MobiDB-lite"/>
    </source>
</evidence>
<reference evidence="2" key="1">
    <citation type="submission" date="2020-02" db="EMBL/GenBank/DDBJ databases">
        <authorList>
            <person name="Meier V. D."/>
        </authorList>
    </citation>
    <scope>NUCLEOTIDE SEQUENCE</scope>
    <source>
        <strain evidence="2">AVDCRST_MAG57</strain>
    </source>
</reference>
<evidence type="ECO:0000313" key="2">
    <source>
        <dbReference type="EMBL" id="CAA9234097.1"/>
    </source>
</evidence>